<protein>
    <submittedName>
        <fullName evidence="1">Uncharacterized protein</fullName>
    </submittedName>
</protein>
<dbReference type="RefSeq" id="WP_115558558.1">
    <property type="nucleotide sequence ID" value="NZ_CP031376.1"/>
</dbReference>
<dbReference type="KEGG" id="salx:SALLE_v1c09970"/>
<dbReference type="AlphaFoldDB" id="A0A345Z4Y8"/>
<proteinExistence type="predicted"/>
<dbReference type="Proteomes" id="UP000254792">
    <property type="component" value="Chromosome"/>
</dbReference>
<sequence>MYFKILLAAIQTGPSIFGMAQLSNTELLQEKNYQDLNILIKENDFGKITDVSETKLNNYLEKKYSIDTTQIHYTSMSYGGVRVTANEDSRIYFGTKYVTYSSELSFKYDLQTKELYAHAYDSKQSDKEAVEIEYTPYLGKEKFLDYFGFIQFEWIAKTWENGKGQKHGDWYHNDYGDDGVIKYNTKNNIKENKDKIVTKKKTYIMNSSSMSRTMLYSRIYNNVNYMKSYGFFGYRWAGDTITLQFDVETETYATAWNAYWASAKNQLFVYNLQFVKK</sequence>
<reference evidence="1 2" key="1">
    <citation type="submission" date="2018-07" db="EMBL/GenBank/DDBJ databases">
        <title>Complete genome sequence of Spiroplasma alleghenense PLHS-1 (ATCC 51752).</title>
        <authorList>
            <person name="Chou L."/>
            <person name="Lee T.-Y."/>
            <person name="Tsai Y.-M."/>
            <person name="Kuo C.-H."/>
        </authorList>
    </citation>
    <scope>NUCLEOTIDE SEQUENCE [LARGE SCALE GENOMIC DNA]</scope>
    <source>
        <strain evidence="1 2">PLHS-1</strain>
    </source>
</reference>
<organism evidence="1 2">
    <name type="scientific">Spiroplasma alleghenense</name>
    <dbReference type="NCBI Taxonomy" id="216931"/>
    <lineage>
        <taxon>Bacteria</taxon>
        <taxon>Bacillati</taxon>
        <taxon>Mycoplasmatota</taxon>
        <taxon>Mollicutes</taxon>
        <taxon>Entomoplasmatales</taxon>
        <taxon>Spiroplasmataceae</taxon>
        <taxon>Spiroplasma</taxon>
    </lineage>
</organism>
<dbReference type="OrthoDB" id="388168at2"/>
<evidence type="ECO:0000313" key="2">
    <source>
        <dbReference type="Proteomes" id="UP000254792"/>
    </source>
</evidence>
<dbReference type="EMBL" id="CP031376">
    <property type="protein sequence ID" value="AXK51667.1"/>
    <property type="molecule type" value="Genomic_DNA"/>
</dbReference>
<name>A0A345Z4Y8_9MOLU</name>
<keyword evidence="2" id="KW-1185">Reference proteome</keyword>
<evidence type="ECO:0000313" key="1">
    <source>
        <dbReference type="EMBL" id="AXK51667.1"/>
    </source>
</evidence>
<accession>A0A345Z4Y8</accession>
<gene>
    <name evidence="1" type="ORF">SALLE_v1c09970</name>
</gene>